<feature type="transmembrane region" description="Helical" evidence="1">
    <location>
        <begin position="71"/>
        <end position="89"/>
    </location>
</feature>
<keyword evidence="1" id="KW-0812">Transmembrane</keyword>
<keyword evidence="3" id="KW-1185">Reference proteome</keyword>
<dbReference type="SUPFAM" id="SSF103473">
    <property type="entry name" value="MFS general substrate transporter"/>
    <property type="match status" value="1"/>
</dbReference>
<gene>
    <name evidence="2" type="ORF">C7C46_22205</name>
</gene>
<proteinExistence type="predicted"/>
<dbReference type="PANTHER" id="PTHR23542">
    <property type="match status" value="1"/>
</dbReference>
<feature type="transmembrane region" description="Helical" evidence="1">
    <location>
        <begin position="280"/>
        <end position="304"/>
    </location>
</feature>
<keyword evidence="1" id="KW-0472">Membrane</keyword>
<feature type="transmembrane region" description="Helical" evidence="1">
    <location>
        <begin position="38"/>
        <end position="59"/>
    </location>
</feature>
<dbReference type="AlphaFoldDB" id="A0A2V4NXX6"/>
<comment type="caution">
    <text evidence="2">The sequence shown here is derived from an EMBL/GenBank/DDBJ whole genome shotgun (WGS) entry which is preliminary data.</text>
</comment>
<dbReference type="PANTHER" id="PTHR23542:SF1">
    <property type="entry name" value="MAJOR FACILITATOR SUPERFAMILY (MFS) PROFILE DOMAIN-CONTAINING PROTEIN"/>
    <property type="match status" value="1"/>
</dbReference>
<feature type="transmembrane region" description="Helical" evidence="1">
    <location>
        <begin position="316"/>
        <end position="336"/>
    </location>
</feature>
<dbReference type="OrthoDB" id="4116926at2"/>
<protein>
    <submittedName>
        <fullName evidence="2">MFS transporter</fullName>
    </submittedName>
</protein>
<dbReference type="RefSeq" id="WP_110671654.1">
    <property type="nucleotide sequence ID" value="NZ_PYBW01000082.1"/>
</dbReference>
<dbReference type="EMBL" id="PYBW01000082">
    <property type="protein sequence ID" value="PYC76685.1"/>
    <property type="molecule type" value="Genomic_DNA"/>
</dbReference>
<feature type="transmembrane region" description="Helical" evidence="1">
    <location>
        <begin position="201"/>
        <end position="224"/>
    </location>
</feature>
<evidence type="ECO:0000313" key="3">
    <source>
        <dbReference type="Proteomes" id="UP000248039"/>
    </source>
</evidence>
<dbReference type="Pfam" id="PF07690">
    <property type="entry name" value="MFS_1"/>
    <property type="match status" value="1"/>
</dbReference>
<dbReference type="Proteomes" id="UP000248039">
    <property type="component" value="Unassembled WGS sequence"/>
</dbReference>
<reference evidence="2 3" key="1">
    <citation type="submission" date="2018-03" db="EMBL/GenBank/DDBJ databases">
        <title>Bioinformatic expansion and discovery of thiopeptide antibiotics.</title>
        <authorList>
            <person name="Schwalen C.J."/>
            <person name="Hudson G.A."/>
            <person name="Mitchell D.A."/>
        </authorList>
    </citation>
    <scope>NUCLEOTIDE SEQUENCE [LARGE SCALE GENOMIC DNA]</scope>
    <source>
        <strain evidence="2 3">ATCC 21389</strain>
    </source>
</reference>
<feature type="transmembrane region" description="Helical" evidence="1">
    <location>
        <begin position="156"/>
        <end position="180"/>
    </location>
</feature>
<accession>A0A2V4NXX6</accession>
<evidence type="ECO:0000313" key="2">
    <source>
        <dbReference type="EMBL" id="PYC76685.1"/>
    </source>
</evidence>
<keyword evidence="1" id="KW-1133">Transmembrane helix</keyword>
<dbReference type="InterPro" id="IPR011701">
    <property type="entry name" value="MFS"/>
</dbReference>
<evidence type="ECO:0000256" key="1">
    <source>
        <dbReference type="SAM" id="Phobius"/>
    </source>
</evidence>
<dbReference type="Gene3D" id="1.20.1250.20">
    <property type="entry name" value="MFS general substrate transporter like domains"/>
    <property type="match status" value="2"/>
</dbReference>
<name>A0A2V4NXX6_9ACTN</name>
<dbReference type="GO" id="GO:0022857">
    <property type="term" value="F:transmembrane transporter activity"/>
    <property type="evidence" value="ECO:0007669"/>
    <property type="project" value="InterPro"/>
</dbReference>
<feature type="transmembrane region" description="Helical" evidence="1">
    <location>
        <begin position="256"/>
        <end position="274"/>
    </location>
</feature>
<sequence length="378" mass="36895">MNRIPGLAPVFLAALVGRLSYGTVSLALVLTVRGTTGSYASVGTVLALFGLTAAALAPARARLIDRHGVRRVLPALALLYAALLLALALTGPRWLPLSAAAAGACAPPLGPVLRAGLSELLGPGPQLERAFSVDAVTEELLYVGGPLLVGLTGGRAGLLVSAGLVLSGSLGLALLAPPTARRQAATGGGLPRRVPGIGRPVLVAGAAGLALGTLGLLLVVAAAGTGALPWLEAALAAGSALGGLTHGAVRWQAPPAIRLTWGAVGLGVGVAVAGCAPGTGALLVGVAVLGVFVSPVLATAYLLADQRAPRWRRTAAGSWVNTAFNAGSALGTALAAPLASRAPLPLCFAAAALPLLAAAAGGRLRPAGGCAPESAPPA</sequence>
<organism evidence="2 3">
    <name type="scientific">Streptomyces tateyamensis</name>
    <dbReference type="NCBI Taxonomy" id="565073"/>
    <lineage>
        <taxon>Bacteria</taxon>
        <taxon>Bacillati</taxon>
        <taxon>Actinomycetota</taxon>
        <taxon>Actinomycetes</taxon>
        <taxon>Kitasatosporales</taxon>
        <taxon>Streptomycetaceae</taxon>
        <taxon>Streptomyces</taxon>
    </lineage>
</organism>
<feature type="transmembrane region" description="Helical" evidence="1">
    <location>
        <begin position="230"/>
        <end position="249"/>
    </location>
</feature>
<dbReference type="InterPro" id="IPR036259">
    <property type="entry name" value="MFS_trans_sf"/>
</dbReference>